<accession>A0A371JH14</accession>
<dbReference type="Proteomes" id="UP000216411">
    <property type="component" value="Unassembled WGS sequence"/>
</dbReference>
<dbReference type="Pfam" id="PF08902">
    <property type="entry name" value="DUF1848"/>
    <property type="match status" value="1"/>
</dbReference>
<dbReference type="RefSeq" id="WP_094378609.1">
    <property type="nucleotide sequence ID" value="NZ_NOKA02000007.1"/>
</dbReference>
<dbReference type="OrthoDB" id="9771212at2"/>
<reference evidence="1 2" key="1">
    <citation type="journal article" date="2017" name="Genome Announc.">
        <title>Draft Genome Sequence of a Sporulating and Motile Strain of Lachnotalea glycerini Isolated from Water in Quebec City, Canada.</title>
        <authorList>
            <person name="Maheux A.F."/>
            <person name="Boudreau D.K."/>
            <person name="Berube E."/>
            <person name="Boissinot M."/>
            <person name="Raymond F."/>
            <person name="Brodeur S."/>
            <person name="Corbeil J."/>
            <person name="Isabel S."/>
            <person name="Omar R.F."/>
            <person name="Bergeron M.G."/>
        </authorList>
    </citation>
    <scope>NUCLEOTIDE SEQUENCE [LARGE SCALE GENOMIC DNA]</scope>
    <source>
        <strain evidence="1 2">CCRI-19302</strain>
    </source>
</reference>
<dbReference type="InterPro" id="IPR014998">
    <property type="entry name" value="DUF1848"/>
</dbReference>
<proteinExistence type="predicted"/>
<dbReference type="AlphaFoldDB" id="A0A371JH14"/>
<sequence length="303" mass="35266">MIISASRRTDIPCYFSDWFINRIEEGFVYTRNPMNYRSVSNITLKPEVVDFIVFWTKNPNNMLNKLKYLENYQYYFQFTLNGYGTILEKNIPPRDELISIFIKLSQLIGKEKVIWRYDPIILNKTFDINFHTKNFEFIAKSLKNHTGKVVISFFDMYKKISKKMRLLEIGATKEIDILELARILSDIAHRNNLIIETCAEKYDLSKYGINHGQCIDDKLIGGILGSKINVKKDKNQRLECGCVQSVDIGAYNTCPNCCQYCYANASDKTIEQNFKHYKITSSILCGDIEPEDIIKERVLTSFL</sequence>
<evidence type="ECO:0000313" key="2">
    <source>
        <dbReference type="Proteomes" id="UP000216411"/>
    </source>
</evidence>
<protein>
    <submittedName>
        <fullName evidence="1">DUF1848 domain-containing protein</fullName>
    </submittedName>
</protein>
<gene>
    <name evidence="1" type="ORF">CG710_006910</name>
</gene>
<keyword evidence="2" id="KW-1185">Reference proteome</keyword>
<comment type="caution">
    <text evidence="1">The sequence shown here is derived from an EMBL/GenBank/DDBJ whole genome shotgun (WGS) entry which is preliminary data.</text>
</comment>
<evidence type="ECO:0000313" key="1">
    <source>
        <dbReference type="EMBL" id="RDY32023.1"/>
    </source>
</evidence>
<organism evidence="1 2">
    <name type="scientific">Lachnotalea glycerini</name>
    <dbReference type="NCBI Taxonomy" id="1763509"/>
    <lineage>
        <taxon>Bacteria</taxon>
        <taxon>Bacillati</taxon>
        <taxon>Bacillota</taxon>
        <taxon>Clostridia</taxon>
        <taxon>Lachnospirales</taxon>
        <taxon>Lachnospiraceae</taxon>
        <taxon>Lachnotalea</taxon>
    </lineage>
</organism>
<dbReference type="EMBL" id="NOKA02000007">
    <property type="protein sequence ID" value="RDY32023.1"/>
    <property type="molecule type" value="Genomic_DNA"/>
</dbReference>
<name>A0A371JH14_9FIRM</name>